<feature type="compositionally biased region" description="Gly residues" evidence="1">
    <location>
        <begin position="56"/>
        <end position="66"/>
    </location>
</feature>
<evidence type="ECO:0008006" key="4">
    <source>
        <dbReference type="Google" id="ProtNLM"/>
    </source>
</evidence>
<comment type="caution">
    <text evidence="2">The sequence shown here is derived from an EMBL/GenBank/DDBJ whole genome shotgun (WGS) entry which is preliminary data.</text>
</comment>
<keyword evidence="3" id="KW-1185">Reference proteome</keyword>
<organism evidence="2 3">
    <name type="scientific">Rugosimonospora acidiphila</name>
    <dbReference type="NCBI Taxonomy" id="556531"/>
    <lineage>
        <taxon>Bacteria</taxon>
        <taxon>Bacillati</taxon>
        <taxon>Actinomycetota</taxon>
        <taxon>Actinomycetes</taxon>
        <taxon>Micromonosporales</taxon>
        <taxon>Micromonosporaceae</taxon>
        <taxon>Rugosimonospora</taxon>
    </lineage>
</organism>
<evidence type="ECO:0000313" key="2">
    <source>
        <dbReference type="EMBL" id="GAA5189552.1"/>
    </source>
</evidence>
<dbReference type="EMBL" id="BAABJQ010000012">
    <property type="protein sequence ID" value="GAA5189552.1"/>
    <property type="molecule type" value="Genomic_DNA"/>
</dbReference>
<evidence type="ECO:0000256" key="1">
    <source>
        <dbReference type="SAM" id="MobiDB-lite"/>
    </source>
</evidence>
<gene>
    <name evidence="2" type="ORF">GCM10023322_42640</name>
</gene>
<dbReference type="Proteomes" id="UP001501570">
    <property type="component" value="Unassembled WGS sequence"/>
</dbReference>
<name>A0ABP9RZK2_9ACTN</name>
<sequence>MGDGVRAGKQPAERPAAGDDPPLTRTEVEVDRRPEGVARDEGDSVVEDDGSSLSGGSSGGTGGTSGTPGHPDAAK</sequence>
<feature type="compositionally biased region" description="Basic and acidic residues" evidence="1">
    <location>
        <begin position="26"/>
        <end position="42"/>
    </location>
</feature>
<reference evidence="3" key="1">
    <citation type="journal article" date="2019" name="Int. J. Syst. Evol. Microbiol.">
        <title>The Global Catalogue of Microorganisms (GCM) 10K type strain sequencing project: providing services to taxonomists for standard genome sequencing and annotation.</title>
        <authorList>
            <consortium name="The Broad Institute Genomics Platform"/>
            <consortium name="The Broad Institute Genome Sequencing Center for Infectious Disease"/>
            <person name="Wu L."/>
            <person name="Ma J."/>
        </authorList>
    </citation>
    <scope>NUCLEOTIDE SEQUENCE [LARGE SCALE GENOMIC DNA]</scope>
    <source>
        <strain evidence="3">JCM 18304</strain>
    </source>
</reference>
<evidence type="ECO:0000313" key="3">
    <source>
        <dbReference type="Proteomes" id="UP001501570"/>
    </source>
</evidence>
<feature type="region of interest" description="Disordered" evidence="1">
    <location>
        <begin position="1"/>
        <end position="75"/>
    </location>
</feature>
<protein>
    <recommendedName>
        <fullName evidence="4">Preprotein translocase YidC</fullName>
    </recommendedName>
</protein>
<accession>A0ABP9RZK2</accession>
<proteinExistence type="predicted"/>